<dbReference type="InterPro" id="IPR013321">
    <property type="entry name" value="Arc_rbn_hlx_hlx"/>
</dbReference>
<dbReference type="RefSeq" id="WP_117087790.1">
    <property type="nucleotide sequence ID" value="NZ_CP040894.1"/>
</dbReference>
<reference evidence="1" key="1">
    <citation type="journal article" date="2016" name="Sci. Rep.">
        <title>Genetic characterization of two fully sequenced multi-drug resistant plasmids pP10164-2 and pP10164-3 from Leclercia adecarboxylata.</title>
        <authorList>
            <person name="Sun F."/>
            <person name="Zhou D."/>
            <person name="Sun Q."/>
            <person name="Luo W."/>
            <person name="Tong Y."/>
            <person name="Zhang D."/>
            <person name="Wang Q."/>
            <person name="Feng W."/>
            <person name="Chen W."/>
            <person name="Fan Y."/>
            <person name="Xia P."/>
        </authorList>
    </citation>
    <scope>NUCLEOTIDE SEQUENCE</scope>
    <source>
        <strain evidence="1">P10164</strain>
        <plasmid evidence="1">pP10164-3</plasmid>
    </source>
</reference>
<sequence>MSLVKQNRNQPAPAKVMTFGENRDLNKVISTAPAAVQKRLNFNMPEDKHQRLKAACARKGVSISDVMNDLVDAWLKENE</sequence>
<dbReference type="InterPro" id="IPR015354">
    <property type="entry name" value="DNA_partition_ParG"/>
</dbReference>
<evidence type="ECO:0000313" key="1">
    <source>
        <dbReference type="EMBL" id="API82659.1"/>
    </source>
</evidence>
<proteinExistence type="predicted"/>
<dbReference type="Gene3D" id="1.10.1220.10">
    <property type="entry name" value="Met repressor-like"/>
    <property type="match status" value="1"/>
</dbReference>
<dbReference type="AlphaFoldDB" id="A0A2Z2E1J4"/>
<name>A0A2Z2E1J4_9ENTR</name>
<dbReference type="SUPFAM" id="SSF47598">
    <property type="entry name" value="Ribbon-helix-helix"/>
    <property type="match status" value="1"/>
</dbReference>
<protein>
    <submittedName>
        <fullName evidence="1">Plasmid partitioning protein ParG</fullName>
    </submittedName>
</protein>
<keyword evidence="1" id="KW-0614">Plasmid</keyword>
<dbReference type="GO" id="GO:0043565">
    <property type="term" value="F:sequence-specific DNA binding"/>
    <property type="evidence" value="ECO:0007669"/>
    <property type="project" value="UniProtKB-ARBA"/>
</dbReference>
<dbReference type="Pfam" id="PF09274">
    <property type="entry name" value="ParG"/>
    <property type="match status" value="1"/>
</dbReference>
<gene>
    <name evidence="1" type="primary">parG</name>
</gene>
<accession>A0A2Z2E1J4</accession>
<organism evidence="1">
    <name type="scientific">Leclercia adecarboxylata</name>
    <dbReference type="NCBI Taxonomy" id="83655"/>
    <lineage>
        <taxon>Bacteria</taxon>
        <taxon>Pseudomonadati</taxon>
        <taxon>Pseudomonadota</taxon>
        <taxon>Gammaproteobacteria</taxon>
        <taxon>Enterobacterales</taxon>
        <taxon>Enterobacteriaceae</taxon>
        <taxon>Leclercia</taxon>
    </lineage>
</organism>
<dbReference type="GO" id="GO:0006355">
    <property type="term" value="P:regulation of DNA-templated transcription"/>
    <property type="evidence" value="ECO:0007669"/>
    <property type="project" value="InterPro"/>
</dbReference>
<dbReference type="EMBL" id="KX710094">
    <property type="protein sequence ID" value="API82659.1"/>
    <property type="molecule type" value="Genomic_DNA"/>
</dbReference>
<geneLocation type="plasmid" evidence="1">
    <name>pP10164-3</name>
</geneLocation>
<dbReference type="InterPro" id="IPR010985">
    <property type="entry name" value="Ribbon_hlx_hlx"/>
</dbReference>